<feature type="region of interest" description="Disordered" evidence="1">
    <location>
        <begin position="50"/>
        <end position="78"/>
    </location>
</feature>
<dbReference type="Proteomes" id="UP000233551">
    <property type="component" value="Unassembled WGS sequence"/>
</dbReference>
<reference evidence="2 3" key="1">
    <citation type="submission" date="2017-11" db="EMBL/GenBank/DDBJ databases">
        <title>De-novo sequencing of pomegranate (Punica granatum L.) genome.</title>
        <authorList>
            <person name="Akparov Z."/>
            <person name="Amiraslanov A."/>
            <person name="Hajiyeva S."/>
            <person name="Abbasov M."/>
            <person name="Kaur K."/>
            <person name="Hamwieh A."/>
            <person name="Solovyev V."/>
            <person name="Salamov A."/>
            <person name="Braich B."/>
            <person name="Kosarev P."/>
            <person name="Mahmoud A."/>
            <person name="Hajiyev E."/>
            <person name="Babayeva S."/>
            <person name="Izzatullayeva V."/>
            <person name="Mammadov A."/>
            <person name="Mammadov A."/>
            <person name="Sharifova S."/>
            <person name="Ojaghi J."/>
            <person name="Eynullazada K."/>
            <person name="Bayramov B."/>
            <person name="Abdulazimova A."/>
            <person name="Shahmuradov I."/>
        </authorList>
    </citation>
    <scope>NUCLEOTIDE SEQUENCE [LARGE SCALE GENOMIC DNA]</scope>
    <source>
        <strain evidence="3">cv. AG2017</strain>
        <tissue evidence="2">Leaf</tissue>
    </source>
</reference>
<name>A0A2I0KHI5_PUNGR</name>
<proteinExistence type="predicted"/>
<evidence type="ECO:0000313" key="3">
    <source>
        <dbReference type="Proteomes" id="UP000233551"/>
    </source>
</evidence>
<sequence>MSTLKKADGSDYPVHVQEPIISESRRQVCKIRSSTSSQLQEYMDLFKASFKPKPKITPPSSKRSKSVSSPEKPKRNSIEEAMVELNKLKSTIPIEWTVSCREVRITRMYARVRVTRRLECKRNVRLEQAPVVFDVRTSK</sequence>
<comment type="caution">
    <text evidence="2">The sequence shown here is derived from an EMBL/GenBank/DDBJ whole genome shotgun (WGS) entry which is preliminary data.</text>
</comment>
<keyword evidence="3" id="KW-1185">Reference proteome</keyword>
<protein>
    <submittedName>
        <fullName evidence="2">Uncharacterized protein</fullName>
    </submittedName>
</protein>
<evidence type="ECO:0000256" key="1">
    <source>
        <dbReference type="SAM" id="MobiDB-lite"/>
    </source>
</evidence>
<gene>
    <name evidence="2" type="ORF">CRG98_011583</name>
</gene>
<evidence type="ECO:0000313" key="2">
    <source>
        <dbReference type="EMBL" id="PKI67987.1"/>
    </source>
</evidence>
<feature type="compositionally biased region" description="Low complexity" evidence="1">
    <location>
        <begin position="58"/>
        <end position="70"/>
    </location>
</feature>
<dbReference type="EMBL" id="PGOL01000571">
    <property type="protein sequence ID" value="PKI67987.1"/>
    <property type="molecule type" value="Genomic_DNA"/>
</dbReference>
<dbReference type="AlphaFoldDB" id="A0A2I0KHI5"/>
<organism evidence="2 3">
    <name type="scientific">Punica granatum</name>
    <name type="common">Pomegranate</name>
    <dbReference type="NCBI Taxonomy" id="22663"/>
    <lineage>
        <taxon>Eukaryota</taxon>
        <taxon>Viridiplantae</taxon>
        <taxon>Streptophyta</taxon>
        <taxon>Embryophyta</taxon>
        <taxon>Tracheophyta</taxon>
        <taxon>Spermatophyta</taxon>
        <taxon>Magnoliopsida</taxon>
        <taxon>eudicotyledons</taxon>
        <taxon>Gunneridae</taxon>
        <taxon>Pentapetalae</taxon>
        <taxon>rosids</taxon>
        <taxon>malvids</taxon>
        <taxon>Myrtales</taxon>
        <taxon>Lythraceae</taxon>
        <taxon>Punica</taxon>
    </lineage>
</organism>
<accession>A0A2I0KHI5</accession>